<evidence type="ECO:0000313" key="1">
    <source>
        <dbReference type="EMBL" id="MTT31031.1"/>
    </source>
</evidence>
<reference evidence="1 2" key="1">
    <citation type="submission" date="2019-11" db="EMBL/GenBank/DDBJ databases">
        <title>Terrilactibacillus tamarindus sp. nov. BCM23-1 isolated from bark of Tamarindus indica.</title>
        <authorList>
            <person name="Kingkaew E."/>
            <person name="Tanasupawat S."/>
        </authorList>
    </citation>
    <scope>NUCLEOTIDE SEQUENCE [LARGE SCALE GENOMIC DNA]</scope>
    <source>
        <strain evidence="1 2">BCM23-1</strain>
    </source>
</reference>
<accession>A0A6N8CMB4</accession>
<sequence>MPQLIVGAAQSRSEVPQLIVEAAQSRSEVPQLIVKRLNPIVKCRN</sequence>
<gene>
    <name evidence="1" type="ORF">GMB86_03245</name>
</gene>
<dbReference type="Proteomes" id="UP000440978">
    <property type="component" value="Unassembled WGS sequence"/>
</dbReference>
<evidence type="ECO:0000313" key="2">
    <source>
        <dbReference type="Proteomes" id="UP000440978"/>
    </source>
</evidence>
<dbReference type="AlphaFoldDB" id="A0A6N8CMB4"/>
<proteinExistence type="predicted"/>
<dbReference type="EMBL" id="WNHB01000003">
    <property type="protein sequence ID" value="MTT31031.1"/>
    <property type="molecule type" value="Genomic_DNA"/>
</dbReference>
<dbReference type="RefSeq" id="WP_155216762.1">
    <property type="nucleotide sequence ID" value="NZ_WNHB01000003.1"/>
</dbReference>
<organism evidence="1 2">
    <name type="scientific">Terrilactibacillus tamarindi</name>
    <dbReference type="NCBI Taxonomy" id="2599694"/>
    <lineage>
        <taxon>Bacteria</taxon>
        <taxon>Bacillati</taxon>
        <taxon>Bacillota</taxon>
        <taxon>Bacilli</taxon>
        <taxon>Bacillales</taxon>
        <taxon>Bacillaceae</taxon>
        <taxon>Terrilactibacillus</taxon>
    </lineage>
</organism>
<protein>
    <submittedName>
        <fullName evidence="1">Uncharacterized protein</fullName>
    </submittedName>
</protein>
<name>A0A6N8CMB4_9BACI</name>
<keyword evidence="2" id="KW-1185">Reference proteome</keyword>
<comment type="caution">
    <text evidence="1">The sequence shown here is derived from an EMBL/GenBank/DDBJ whole genome shotgun (WGS) entry which is preliminary data.</text>
</comment>